<evidence type="ECO:0000256" key="3">
    <source>
        <dbReference type="ARBA" id="ARBA00034247"/>
    </source>
</evidence>
<dbReference type="PROSITE" id="PS50887">
    <property type="entry name" value="GGDEF"/>
    <property type="match status" value="1"/>
</dbReference>
<keyword evidence="4" id="KW-0129">CBS domain</keyword>
<feature type="domain" description="CBS" evidence="6">
    <location>
        <begin position="81"/>
        <end position="141"/>
    </location>
</feature>
<dbReference type="Pfam" id="PF00990">
    <property type="entry name" value="GGDEF"/>
    <property type="match status" value="1"/>
</dbReference>
<dbReference type="GO" id="GO:0052621">
    <property type="term" value="F:diguanylate cyclase activity"/>
    <property type="evidence" value="ECO:0007669"/>
    <property type="project" value="UniProtKB-EC"/>
</dbReference>
<dbReference type="EMBL" id="CP003746">
    <property type="protein sequence ID" value="AFV00586.1"/>
    <property type="molecule type" value="Genomic_DNA"/>
</dbReference>
<dbReference type="InterPro" id="IPR000160">
    <property type="entry name" value="GGDEF_dom"/>
</dbReference>
<evidence type="ECO:0000313" key="8">
    <source>
        <dbReference type="Proteomes" id="UP000000466"/>
    </source>
</evidence>
<dbReference type="PANTHER" id="PTHR45138:SF9">
    <property type="entry name" value="DIGUANYLATE CYCLASE DGCM-RELATED"/>
    <property type="match status" value="1"/>
</dbReference>
<dbReference type="CDD" id="cd01949">
    <property type="entry name" value="GGDEF"/>
    <property type="match status" value="1"/>
</dbReference>
<organism evidence="7 8">
    <name type="scientific">Simiduia agarivorans (strain DSM 21679 / JCM 13881 / BCRC 17597 / SA1)</name>
    <dbReference type="NCBI Taxonomy" id="1117647"/>
    <lineage>
        <taxon>Bacteria</taxon>
        <taxon>Pseudomonadati</taxon>
        <taxon>Pseudomonadota</taxon>
        <taxon>Gammaproteobacteria</taxon>
        <taxon>Cellvibrionales</taxon>
        <taxon>Cellvibrionaceae</taxon>
        <taxon>Simiduia</taxon>
    </lineage>
</organism>
<evidence type="ECO:0000256" key="4">
    <source>
        <dbReference type="PROSITE-ProRule" id="PRU00703"/>
    </source>
</evidence>
<dbReference type="PANTHER" id="PTHR45138">
    <property type="entry name" value="REGULATORY COMPONENTS OF SENSORY TRANSDUCTION SYSTEM"/>
    <property type="match status" value="1"/>
</dbReference>
<feature type="domain" description="GGDEF" evidence="5">
    <location>
        <begin position="182"/>
        <end position="314"/>
    </location>
</feature>
<evidence type="ECO:0000313" key="7">
    <source>
        <dbReference type="EMBL" id="AFV00586.1"/>
    </source>
</evidence>
<dbReference type="SUPFAM" id="SSF55073">
    <property type="entry name" value="Nucleotide cyclase"/>
    <property type="match status" value="1"/>
</dbReference>
<dbReference type="SMART" id="SM00267">
    <property type="entry name" value="GGDEF"/>
    <property type="match status" value="1"/>
</dbReference>
<dbReference type="KEGG" id="saga:M5M_17285"/>
<dbReference type="InterPro" id="IPR043128">
    <property type="entry name" value="Rev_trsase/Diguanyl_cyclase"/>
</dbReference>
<dbReference type="SUPFAM" id="SSF54631">
    <property type="entry name" value="CBS-domain pair"/>
    <property type="match status" value="1"/>
</dbReference>
<sequence>MLNHIPIAQLMSRNVARIAPEEPLVLAYRRVREEGISCLMVMRGAELAGIITERDLVNHIDYLIDQDNLNLAHLGRVCDVMSRHLVAVMDTDGLQTALDKCMEKAIRHLPVLNAAGDLVGVVTQTDLVRAYSHILAQQLSLASDNERLKALSLLDPLMGIGNRRAMERDLKHTAAGSDRRHLPYGVALLDIDWFKRYNDHYGHQLGDEALKAVATAIGRTLRAGDRLYRYGGEELMLLLPETDLEGAVSAAERARNAVLALSIEHDKSPLGVLSLSAGAAAGADRDWQALVSAADEALYDAKHNGRNCVHAMAAHD</sequence>
<evidence type="ECO:0000256" key="2">
    <source>
        <dbReference type="ARBA" id="ARBA00012528"/>
    </source>
</evidence>
<dbReference type="Gene3D" id="3.30.70.270">
    <property type="match status" value="1"/>
</dbReference>
<name>K4KQP3_SIMAS</name>
<dbReference type="HOGENOM" id="CLU_879682_0_0_6"/>
<dbReference type="STRING" id="1117647.M5M_17285"/>
<dbReference type="InterPro" id="IPR046342">
    <property type="entry name" value="CBS_dom_sf"/>
</dbReference>
<dbReference type="InterPro" id="IPR029787">
    <property type="entry name" value="Nucleotide_cyclase"/>
</dbReference>
<dbReference type="NCBIfam" id="TIGR00254">
    <property type="entry name" value="GGDEF"/>
    <property type="match status" value="1"/>
</dbReference>
<comment type="catalytic activity">
    <reaction evidence="3">
        <text>2 GTP = 3',3'-c-di-GMP + 2 diphosphate</text>
        <dbReference type="Rhea" id="RHEA:24898"/>
        <dbReference type="ChEBI" id="CHEBI:33019"/>
        <dbReference type="ChEBI" id="CHEBI:37565"/>
        <dbReference type="ChEBI" id="CHEBI:58805"/>
        <dbReference type="EC" id="2.7.7.65"/>
    </reaction>
</comment>
<dbReference type="InterPro" id="IPR050469">
    <property type="entry name" value="Diguanylate_Cyclase"/>
</dbReference>
<reference evidence="7 8" key="1">
    <citation type="journal article" date="2013" name="Genome Announc.">
        <title>Complete genome sequence of Simiduia agarivorans SA1(T), a marine bacterium able to degrade a variety of polysaccharides.</title>
        <authorList>
            <person name="Lin S.Y."/>
            <person name="Shieh W.Y."/>
            <person name="Chen J.S."/>
            <person name="Tang S.L."/>
        </authorList>
    </citation>
    <scope>NUCLEOTIDE SEQUENCE [LARGE SCALE GENOMIC DNA]</scope>
    <source>
        <strain evidence="8">DSM 21679 / JCM 13881 / BCRC 17597 / SA1</strain>
    </source>
</reference>
<dbReference type="InterPro" id="IPR000644">
    <property type="entry name" value="CBS_dom"/>
</dbReference>
<dbReference type="Pfam" id="PF00571">
    <property type="entry name" value="CBS"/>
    <property type="match status" value="2"/>
</dbReference>
<protein>
    <recommendedName>
        <fullName evidence="2">diguanylate cyclase</fullName>
        <ecNumber evidence="2">2.7.7.65</ecNumber>
    </recommendedName>
</protein>
<evidence type="ECO:0000256" key="1">
    <source>
        <dbReference type="ARBA" id="ARBA00001946"/>
    </source>
</evidence>
<keyword evidence="8" id="KW-1185">Reference proteome</keyword>
<dbReference type="SMART" id="SM00116">
    <property type="entry name" value="CBS"/>
    <property type="match status" value="2"/>
</dbReference>
<feature type="domain" description="CBS" evidence="6">
    <location>
        <begin position="11"/>
        <end position="66"/>
    </location>
</feature>
<dbReference type="eggNOG" id="COG0517">
    <property type="taxonomic scope" value="Bacteria"/>
</dbReference>
<dbReference type="Gene3D" id="3.10.580.10">
    <property type="entry name" value="CBS-domain"/>
    <property type="match status" value="1"/>
</dbReference>
<dbReference type="FunFam" id="3.30.70.270:FF:000001">
    <property type="entry name" value="Diguanylate cyclase domain protein"/>
    <property type="match status" value="1"/>
</dbReference>
<dbReference type="Proteomes" id="UP000000466">
    <property type="component" value="Chromosome"/>
</dbReference>
<gene>
    <name evidence="7" type="ordered locus">M5M_17285</name>
</gene>
<proteinExistence type="predicted"/>
<evidence type="ECO:0000259" key="6">
    <source>
        <dbReference type="PROSITE" id="PS51371"/>
    </source>
</evidence>
<accession>K4KQP3</accession>
<dbReference type="PROSITE" id="PS51371">
    <property type="entry name" value="CBS"/>
    <property type="match status" value="2"/>
</dbReference>
<dbReference type="AlphaFoldDB" id="K4KQP3"/>
<comment type="cofactor">
    <cofactor evidence="1">
        <name>Mg(2+)</name>
        <dbReference type="ChEBI" id="CHEBI:18420"/>
    </cofactor>
</comment>
<dbReference type="EC" id="2.7.7.65" evidence="2"/>
<evidence type="ECO:0000259" key="5">
    <source>
        <dbReference type="PROSITE" id="PS50887"/>
    </source>
</evidence>
<dbReference type="eggNOG" id="COG3706">
    <property type="taxonomic scope" value="Bacteria"/>
</dbReference>